<name>A0A382LVN8_9ZZZZ</name>
<organism evidence="2">
    <name type="scientific">marine metagenome</name>
    <dbReference type="NCBI Taxonomy" id="408172"/>
    <lineage>
        <taxon>unclassified sequences</taxon>
        <taxon>metagenomes</taxon>
        <taxon>ecological metagenomes</taxon>
    </lineage>
</organism>
<dbReference type="AlphaFoldDB" id="A0A382LVN8"/>
<accession>A0A382LVN8</accession>
<evidence type="ECO:0008006" key="3">
    <source>
        <dbReference type="Google" id="ProtNLM"/>
    </source>
</evidence>
<dbReference type="Gene3D" id="2.130.10.10">
    <property type="entry name" value="YVTN repeat-like/Quinoprotein amine dehydrogenase"/>
    <property type="match status" value="1"/>
</dbReference>
<protein>
    <recommendedName>
        <fullName evidence="3">Sortilin N-terminal domain-containing protein</fullName>
    </recommendedName>
</protein>
<feature type="region of interest" description="Disordered" evidence="1">
    <location>
        <begin position="372"/>
        <end position="393"/>
    </location>
</feature>
<dbReference type="EMBL" id="UINC01089594">
    <property type="protein sequence ID" value="SVC40819.1"/>
    <property type="molecule type" value="Genomic_DNA"/>
</dbReference>
<dbReference type="InterPro" id="IPR015943">
    <property type="entry name" value="WD40/YVTN_repeat-like_dom_sf"/>
</dbReference>
<feature type="non-terminal residue" evidence="2">
    <location>
        <position position="393"/>
    </location>
</feature>
<proteinExistence type="predicted"/>
<dbReference type="Gene3D" id="2.60.40.4070">
    <property type="match status" value="1"/>
</dbReference>
<evidence type="ECO:0000313" key="2">
    <source>
        <dbReference type="EMBL" id="SVC40819.1"/>
    </source>
</evidence>
<evidence type="ECO:0000256" key="1">
    <source>
        <dbReference type="SAM" id="MobiDB-lite"/>
    </source>
</evidence>
<reference evidence="2" key="1">
    <citation type="submission" date="2018-05" db="EMBL/GenBank/DDBJ databases">
        <authorList>
            <person name="Lanie J.A."/>
            <person name="Ng W.-L."/>
            <person name="Kazmierczak K.M."/>
            <person name="Andrzejewski T.M."/>
            <person name="Davidsen T.M."/>
            <person name="Wayne K.J."/>
            <person name="Tettelin H."/>
            <person name="Glass J.I."/>
            <person name="Rusch D."/>
            <person name="Podicherti R."/>
            <person name="Tsui H.-C.T."/>
            <person name="Winkler M.E."/>
        </authorList>
    </citation>
    <scope>NUCLEOTIDE SEQUENCE</scope>
</reference>
<sequence length="393" mass="43326">RNVGDRIPNVPRGTWAPHVEPSAHDVRTAYVVLEDHRRGNWLPYVYKTDDLGDSWKILSDRGIDGFVHVIREDTVEPNLLFLGTEFGLRVSVDGGNSWMHWTHGVPPAPVRDLRIHPRDHDLVLGTHGRGAFVIDDIRPLRESARDPGLADEPLRVLPMAPAQKYETAEAIGYRSVGHAMMFGENRPYGALINYWVGRESDADAQIEILDSRGESVHSFAGSTEVGVNRVIWDLRRVVGRGSGPELAGIEVLSGTYTVRVSIGDSESTGTVTVLEDPRVDISVQSRIAKFDALEQARSMIADMDEAQRRLEGMIESTDVVLRSLEERPGSEELEEEGEALKGTLQSLLESLFTGPQCQGICGRSRLPANTVRRPMNSLGNSPAAPTGNEQVML</sequence>
<dbReference type="InterPro" id="IPR036278">
    <property type="entry name" value="Sialidase_sf"/>
</dbReference>
<gene>
    <name evidence="2" type="ORF">METZ01_LOCUS293673</name>
</gene>
<feature type="non-terminal residue" evidence="2">
    <location>
        <position position="1"/>
    </location>
</feature>
<dbReference type="SUPFAM" id="SSF50939">
    <property type="entry name" value="Sialidases"/>
    <property type="match status" value="1"/>
</dbReference>